<comment type="caution">
    <text evidence="2">The sequence shown here is derived from an EMBL/GenBank/DDBJ whole genome shotgun (WGS) entry which is preliminary data.</text>
</comment>
<gene>
    <name evidence="2" type="ORF">E4099_11655</name>
</gene>
<dbReference type="EMBL" id="SRID01000081">
    <property type="protein sequence ID" value="TGB11831.1"/>
    <property type="molecule type" value="Genomic_DNA"/>
</dbReference>
<name>A0A4Z0HAP4_9ACTN</name>
<evidence type="ECO:0000313" key="3">
    <source>
        <dbReference type="Proteomes" id="UP000297948"/>
    </source>
</evidence>
<dbReference type="Pfam" id="PF19857">
    <property type="entry name" value="DUF6332"/>
    <property type="match status" value="1"/>
</dbReference>
<feature type="transmembrane region" description="Helical" evidence="1">
    <location>
        <begin position="12"/>
        <end position="40"/>
    </location>
</feature>
<evidence type="ECO:0000313" key="2">
    <source>
        <dbReference type="EMBL" id="TGB11831.1"/>
    </source>
</evidence>
<dbReference type="RefSeq" id="WP_135338929.1">
    <property type="nucleotide sequence ID" value="NZ_JBHLTX010000019.1"/>
</dbReference>
<keyword evidence="1" id="KW-1133">Transmembrane helix</keyword>
<feature type="transmembrane region" description="Helical" evidence="1">
    <location>
        <begin position="52"/>
        <end position="69"/>
    </location>
</feature>
<dbReference type="InterPro" id="IPR046295">
    <property type="entry name" value="DUF6332"/>
</dbReference>
<organism evidence="2 3">
    <name type="scientific">Streptomyces palmae</name>
    <dbReference type="NCBI Taxonomy" id="1701085"/>
    <lineage>
        <taxon>Bacteria</taxon>
        <taxon>Bacillati</taxon>
        <taxon>Actinomycetota</taxon>
        <taxon>Actinomycetes</taxon>
        <taxon>Kitasatosporales</taxon>
        <taxon>Streptomycetaceae</taxon>
        <taxon>Streptomyces</taxon>
    </lineage>
</organism>
<dbReference type="AlphaFoldDB" id="A0A4Z0HAP4"/>
<protein>
    <submittedName>
        <fullName evidence="2">Uncharacterized protein</fullName>
    </submittedName>
</protein>
<sequence>MRGTRDQAARDAVTVEIVFAVVTGALLAAVLFVAVASPALFGDLDRGQEATWVRAGALAATAGFGFRVVRVLRRFTGARSV</sequence>
<dbReference type="Proteomes" id="UP000297948">
    <property type="component" value="Unassembled WGS sequence"/>
</dbReference>
<keyword evidence="3" id="KW-1185">Reference proteome</keyword>
<evidence type="ECO:0000256" key="1">
    <source>
        <dbReference type="SAM" id="Phobius"/>
    </source>
</evidence>
<keyword evidence="1" id="KW-0812">Transmembrane</keyword>
<proteinExistence type="predicted"/>
<keyword evidence="1" id="KW-0472">Membrane</keyword>
<reference evidence="2 3" key="1">
    <citation type="submission" date="2019-03" db="EMBL/GenBank/DDBJ databases">
        <authorList>
            <person name="Gonzalez-Pimentel J.L."/>
        </authorList>
    </citation>
    <scope>NUCLEOTIDE SEQUENCE [LARGE SCALE GENOMIC DNA]</scope>
    <source>
        <strain evidence="2 3">JCM 31289</strain>
    </source>
</reference>
<accession>A0A4Z0HAP4</accession>